<proteinExistence type="inferred from homology"/>
<evidence type="ECO:0000256" key="3">
    <source>
        <dbReference type="ARBA" id="ARBA00022989"/>
    </source>
</evidence>
<dbReference type="InterPro" id="IPR051598">
    <property type="entry name" value="TSUP/Inactive_protease-like"/>
</dbReference>
<comment type="similarity">
    <text evidence="5">Belongs to the 4-toluene sulfonate uptake permease (TSUP) (TC 2.A.102) family.</text>
</comment>
<evidence type="ECO:0000256" key="2">
    <source>
        <dbReference type="ARBA" id="ARBA00022692"/>
    </source>
</evidence>
<feature type="transmembrane region" description="Helical" evidence="5">
    <location>
        <begin position="230"/>
        <end position="252"/>
    </location>
</feature>
<protein>
    <recommendedName>
        <fullName evidence="5">Probable membrane transporter protein</fullName>
    </recommendedName>
</protein>
<dbReference type="EMBL" id="FR695872">
    <property type="protein sequence ID" value="CBX29069.1"/>
    <property type="molecule type" value="Genomic_DNA"/>
</dbReference>
<organism evidence="6">
    <name type="scientific">uncultured Desulfobacterium sp</name>
    <dbReference type="NCBI Taxonomy" id="201089"/>
    <lineage>
        <taxon>Bacteria</taxon>
        <taxon>Pseudomonadati</taxon>
        <taxon>Thermodesulfobacteriota</taxon>
        <taxon>Desulfobacteria</taxon>
        <taxon>Desulfobacterales</taxon>
        <taxon>Desulfobacteriaceae</taxon>
        <taxon>Desulfobacterium</taxon>
        <taxon>environmental samples</taxon>
    </lineage>
</organism>
<dbReference type="InterPro" id="IPR002781">
    <property type="entry name" value="TM_pro_TauE-like"/>
</dbReference>
<dbReference type="PANTHER" id="PTHR43701:SF12">
    <property type="entry name" value="MEMBRANE TRANSPORTER PROTEIN YTNM-RELATED"/>
    <property type="match status" value="1"/>
</dbReference>
<evidence type="ECO:0000256" key="4">
    <source>
        <dbReference type="ARBA" id="ARBA00023136"/>
    </source>
</evidence>
<evidence type="ECO:0000256" key="1">
    <source>
        <dbReference type="ARBA" id="ARBA00004141"/>
    </source>
</evidence>
<reference evidence="6" key="1">
    <citation type="journal article" date="2011" name="Environ. Microbiol.">
        <title>Genomic insights into the metabolic potential of the polycyclic aromatic hydrocarbon degrading sulfate-reducing Deltaproteobacterium N47.</title>
        <authorList>
            <person name="Bergmann F."/>
            <person name="Selesi D."/>
            <person name="Weinmaier T."/>
            <person name="Tischler P."/>
            <person name="Rattei T."/>
            <person name="Meckenstock R.U."/>
        </authorList>
    </citation>
    <scope>NUCLEOTIDE SEQUENCE</scope>
</reference>
<evidence type="ECO:0000313" key="6">
    <source>
        <dbReference type="EMBL" id="CBX29069.1"/>
    </source>
</evidence>
<feature type="transmembrane region" description="Helical" evidence="5">
    <location>
        <begin position="290"/>
        <end position="317"/>
    </location>
</feature>
<feature type="transmembrane region" description="Helical" evidence="5">
    <location>
        <begin position="12"/>
        <end position="42"/>
    </location>
</feature>
<feature type="transmembrane region" description="Helical" evidence="5">
    <location>
        <begin position="93"/>
        <end position="111"/>
    </location>
</feature>
<feature type="transmembrane region" description="Helical" evidence="5">
    <location>
        <begin position="190"/>
        <end position="223"/>
    </location>
</feature>
<keyword evidence="5" id="KW-1003">Cell membrane</keyword>
<dbReference type="Pfam" id="PF01925">
    <property type="entry name" value="TauE"/>
    <property type="match status" value="1"/>
</dbReference>
<evidence type="ECO:0000256" key="5">
    <source>
        <dbReference type="RuleBase" id="RU363041"/>
    </source>
</evidence>
<comment type="subcellular location">
    <subcellularLocation>
        <location evidence="5">Cell membrane</location>
        <topology evidence="5">Multi-pass membrane protein</topology>
    </subcellularLocation>
    <subcellularLocation>
        <location evidence="1">Membrane</location>
        <topology evidence="1">Multi-pass membrane protein</topology>
    </subcellularLocation>
</comment>
<keyword evidence="2 5" id="KW-0812">Transmembrane</keyword>
<dbReference type="AlphaFoldDB" id="E1YES5"/>
<keyword evidence="4 5" id="KW-0472">Membrane</keyword>
<feature type="transmembrane region" description="Helical" evidence="5">
    <location>
        <begin position="123"/>
        <end position="142"/>
    </location>
</feature>
<dbReference type="GO" id="GO:0005886">
    <property type="term" value="C:plasma membrane"/>
    <property type="evidence" value="ECO:0007669"/>
    <property type="project" value="UniProtKB-SubCell"/>
</dbReference>
<keyword evidence="3 5" id="KW-1133">Transmembrane helix</keyword>
<sequence length="320" mass="34029">MLRILRKGDEHMYVYLPIAGNAVNIFVILGLGGLVGLLSGIFGVGGGFLMTPLLIMMGIPPTVAAASDSNQIVAASASGTYAHYRLGNVDFKMGLVLLIGGVVGGTFGVQLVKILRATGNADFVIKITYVAMLAIIGGYMFAESIQNMKKAPATEETSSSIAKPPSLYARMMNILPFKVHFDKSGINISLIVPLILGTLVGVLAAIMGVGGGFIMVPIMVYLLRMPMHVVVGTSLFQIFFTCVNVTIMQSHINHSVDFILALVLLVGSSAGAQIGTRISKRLKGEQIKILLAIIILIVMVQMLFGLIMTPHLLLSYIGGH</sequence>
<feature type="transmembrane region" description="Helical" evidence="5">
    <location>
        <begin position="258"/>
        <end position="278"/>
    </location>
</feature>
<dbReference type="PANTHER" id="PTHR43701">
    <property type="entry name" value="MEMBRANE TRANSPORTER PROTEIN MJ0441-RELATED"/>
    <property type="match status" value="1"/>
</dbReference>
<name>E1YES5_9BACT</name>
<gene>
    <name evidence="6" type="ORF">N47_J00500</name>
</gene>
<accession>E1YES5</accession>